<sequence length="249" mass="26467">MRVAAGLSQTKMAERLGMTYTPGGRKVSTGRAAVSAWEKGRRRPTLEQVQTYIDMGADPAIMSVLVDSTRESGPAGGPPSGEDVPGSDQHTATPIDAAEIGNDQVEFASAQPQRTWLRRRWRWLAAAAAGVAIAVVVAFSVLLPSGGPAVPATTWTETTGTPAHTWADPVQLTGAGTPLGPRQSVQVLCRVRGYVVQDGDPWWYRLASPPWNGRFYATSDAFYNNGTTSGSVNTGVVVDEQLPVCDSAR</sequence>
<dbReference type="SUPFAM" id="SSF47413">
    <property type="entry name" value="lambda repressor-like DNA-binding domains"/>
    <property type="match status" value="1"/>
</dbReference>
<dbReference type="CDD" id="cd00093">
    <property type="entry name" value="HTH_XRE"/>
    <property type="match status" value="1"/>
</dbReference>
<comment type="caution">
    <text evidence="4">The sequence shown here is derived from an EMBL/GenBank/DDBJ whole genome shotgun (WGS) entry which is preliminary data.</text>
</comment>
<dbReference type="AlphaFoldDB" id="A0A3E0HMD0"/>
<evidence type="ECO:0000259" key="3">
    <source>
        <dbReference type="PROSITE" id="PS50943"/>
    </source>
</evidence>
<keyword evidence="2" id="KW-0812">Transmembrane</keyword>
<evidence type="ECO:0000256" key="1">
    <source>
        <dbReference type="SAM" id="MobiDB-lite"/>
    </source>
</evidence>
<dbReference type="PROSITE" id="PS50943">
    <property type="entry name" value="HTH_CROC1"/>
    <property type="match status" value="1"/>
</dbReference>
<dbReference type="InterPro" id="IPR001387">
    <property type="entry name" value="Cro/C1-type_HTH"/>
</dbReference>
<dbReference type="Proteomes" id="UP000256269">
    <property type="component" value="Unassembled WGS sequence"/>
</dbReference>
<feature type="transmembrane region" description="Helical" evidence="2">
    <location>
        <begin position="123"/>
        <end position="143"/>
    </location>
</feature>
<dbReference type="EMBL" id="QUNO01000006">
    <property type="protein sequence ID" value="REH47376.1"/>
    <property type="molecule type" value="Genomic_DNA"/>
</dbReference>
<dbReference type="Gene3D" id="1.10.260.40">
    <property type="entry name" value="lambda repressor-like DNA-binding domains"/>
    <property type="match status" value="1"/>
</dbReference>
<keyword evidence="5" id="KW-1185">Reference proteome</keyword>
<gene>
    <name evidence="4" type="ORF">BCF44_106541</name>
</gene>
<feature type="domain" description="HTH cro/C1-type" evidence="3">
    <location>
        <begin position="1"/>
        <end position="50"/>
    </location>
</feature>
<proteinExistence type="predicted"/>
<evidence type="ECO:0000256" key="2">
    <source>
        <dbReference type="SAM" id="Phobius"/>
    </source>
</evidence>
<reference evidence="4 5" key="1">
    <citation type="submission" date="2018-08" db="EMBL/GenBank/DDBJ databases">
        <title>Genomic Encyclopedia of Archaeal and Bacterial Type Strains, Phase II (KMG-II): from individual species to whole genera.</title>
        <authorList>
            <person name="Goeker M."/>
        </authorList>
    </citation>
    <scope>NUCLEOTIDE SEQUENCE [LARGE SCALE GENOMIC DNA]</scope>
    <source>
        <strain evidence="4 5">DSM 45791</strain>
    </source>
</reference>
<feature type="region of interest" description="Disordered" evidence="1">
    <location>
        <begin position="69"/>
        <end position="93"/>
    </location>
</feature>
<evidence type="ECO:0000313" key="5">
    <source>
        <dbReference type="Proteomes" id="UP000256269"/>
    </source>
</evidence>
<name>A0A3E0HMD0_9PSEU</name>
<organism evidence="4 5">
    <name type="scientific">Kutzneria buriramensis</name>
    <dbReference type="NCBI Taxonomy" id="1045776"/>
    <lineage>
        <taxon>Bacteria</taxon>
        <taxon>Bacillati</taxon>
        <taxon>Actinomycetota</taxon>
        <taxon>Actinomycetes</taxon>
        <taxon>Pseudonocardiales</taxon>
        <taxon>Pseudonocardiaceae</taxon>
        <taxon>Kutzneria</taxon>
    </lineage>
</organism>
<dbReference type="InterPro" id="IPR010982">
    <property type="entry name" value="Lambda_DNA-bd_dom_sf"/>
</dbReference>
<dbReference type="GO" id="GO:0003677">
    <property type="term" value="F:DNA binding"/>
    <property type="evidence" value="ECO:0007669"/>
    <property type="project" value="InterPro"/>
</dbReference>
<protein>
    <recommendedName>
        <fullName evidence="3">HTH cro/C1-type domain-containing protein</fullName>
    </recommendedName>
</protein>
<accession>A0A3E0HMD0</accession>
<keyword evidence="2" id="KW-0472">Membrane</keyword>
<evidence type="ECO:0000313" key="4">
    <source>
        <dbReference type="EMBL" id="REH47376.1"/>
    </source>
</evidence>
<keyword evidence="2" id="KW-1133">Transmembrane helix</keyword>